<dbReference type="InterPro" id="IPR010730">
    <property type="entry name" value="HET"/>
</dbReference>
<proteinExistence type="predicted"/>
<comment type="caution">
    <text evidence="2">The sequence shown here is derived from an EMBL/GenBank/DDBJ whole genome shotgun (WGS) entry which is preliminary data.</text>
</comment>
<dbReference type="Pfam" id="PF06985">
    <property type="entry name" value="HET"/>
    <property type="match status" value="1"/>
</dbReference>
<dbReference type="Proteomes" id="UP001175000">
    <property type="component" value="Unassembled WGS sequence"/>
</dbReference>
<gene>
    <name evidence="2" type="ORF">B0T14DRAFT_602848</name>
</gene>
<evidence type="ECO:0000313" key="2">
    <source>
        <dbReference type="EMBL" id="KAK0618910.1"/>
    </source>
</evidence>
<accession>A0AA39WNY2</accession>
<feature type="domain" description="Heterokaryon incompatibility" evidence="1">
    <location>
        <begin position="202"/>
        <end position="269"/>
    </location>
</feature>
<organism evidence="2 3">
    <name type="scientific">Immersiella caudata</name>
    <dbReference type="NCBI Taxonomy" id="314043"/>
    <lineage>
        <taxon>Eukaryota</taxon>
        <taxon>Fungi</taxon>
        <taxon>Dikarya</taxon>
        <taxon>Ascomycota</taxon>
        <taxon>Pezizomycotina</taxon>
        <taxon>Sordariomycetes</taxon>
        <taxon>Sordariomycetidae</taxon>
        <taxon>Sordariales</taxon>
        <taxon>Lasiosphaeriaceae</taxon>
        <taxon>Immersiella</taxon>
    </lineage>
</organism>
<dbReference type="EMBL" id="JAULSU010000004">
    <property type="protein sequence ID" value="KAK0618910.1"/>
    <property type="molecule type" value="Genomic_DNA"/>
</dbReference>
<evidence type="ECO:0000259" key="1">
    <source>
        <dbReference type="Pfam" id="PF06985"/>
    </source>
</evidence>
<sequence>MEPDSPICDACRKIDFSIALDASDQGKLGGRENGMVLDSDARRFALVGQKNCSLCSLLSPQDTGLGSHLELLGRVKLPLIASSYLRNRTGPFYEYLQRETFGSLNMKDSVVLGLGSGRSLALDAHGGSVVCRWARDSEPGFMKPQVVAPAFDAQRARAWIEDCEENHEQTCTEPDQFTAVPGMRFIDCDICKVVNADPSSKWVTLSYRWGPQTKDPSIVHDLSRASPTVRDAMTVARGLGYRYLWVDKYCINQHSALERDDQIQKMDLI</sequence>
<dbReference type="PANTHER" id="PTHR33112">
    <property type="entry name" value="DOMAIN PROTEIN, PUTATIVE-RELATED"/>
    <property type="match status" value="1"/>
</dbReference>
<evidence type="ECO:0000313" key="3">
    <source>
        <dbReference type="Proteomes" id="UP001175000"/>
    </source>
</evidence>
<name>A0AA39WNY2_9PEZI</name>
<dbReference type="AlphaFoldDB" id="A0AA39WNY2"/>
<reference evidence="2" key="1">
    <citation type="submission" date="2023-06" db="EMBL/GenBank/DDBJ databases">
        <title>Genome-scale phylogeny and comparative genomics of the fungal order Sordariales.</title>
        <authorList>
            <consortium name="Lawrence Berkeley National Laboratory"/>
            <person name="Hensen N."/>
            <person name="Bonometti L."/>
            <person name="Westerberg I."/>
            <person name="Brannstrom I.O."/>
            <person name="Guillou S."/>
            <person name="Cros-Aarteil S."/>
            <person name="Calhoun S."/>
            <person name="Haridas S."/>
            <person name="Kuo A."/>
            <person name="Mondo S."/>
            <person name="Pangilinan J."/>
            <person name="Riley R."/>
            <person name="Labutti K."/>
            <person name="Andreopoulos B."/>
            <person name="Lipzen A."/>
            <person name="Chen C."/>
            <person name="Yanf M."/>
            <person name="Daum C."/>
            <person name="Ng V."/>
            <person name="Clum A."/>
            <person name="Steindorff A."/>
            <person name="Ohm R."/>
            <person name="Martin F."/>
            <person name="Silar P."/>
            <person name="Natvig D."/>
            <person name="Lalanne C."/>
            <person name="Gautier V."/>
            <person name="Ament-Velasquez S.L."/>
            <person name="Kruys A."/>
            <person name="Hutchinson M.I."/>
            <person name="Powell A.J."/>
            <person name="Barry K."/>
            <person name="Miller A.N."/>
            <person name="Grigoriev I.V."/>
            <person name="Debuchy R."/>
            <person name="Gladieux P."/>
            <person name="Thoren M.H."/>
            <person name="Johannesson H."/>
        </authorList>
    </citation>
    <scope>NUCLEOTIDE SEQUENCE</scope>
    <source>
        <strain evidence="2">CBS 606.72</strain>
    </source>
</reference>
<protein>
    <recommendedName>
        <fullName evidence="1">Heterokaryon incompatibility domain-containing protein</fullName>
    </recommendedName>
</protein>
<dbReference type="PANTHER" id="PTHR33112:SF1">
    <property type="entry name" value="HETEROKARYON INCOMPATIBILITY DOMAIN-CONTAINING PROTEIN"/>
    <property type="match status" value="1"/>
</dbReference>
<keyword evidence="3" id="KW-1185">Reference proteome</keyword>